<evidence type="ECO:0000256" key="1">
    <source>
        <dbReference type="ARBA" id="ARBA00004479"/>
    </source>
</evidence>
<dbReference type="PRINTS" id="PR00019">
    <property type="entry name" value="LEURICHRPT"/>
</dbReference>
<comment type="caution">
    <text evidence="4">The sequence shown here is derived from an EMBL/GenBank/DDBJ whole genome shotgun (WGS) entry which is preliminary data.</text>
</comment>
<dbReference type="EMBL" id="LXQA010037195">
    <property type="protein sequence ID" value="MCH98285.1"/>
    <property type="molecule type" value="Genomic_DNA"/>
</dbReference>
<keyword evidence="3" id="KW-0675">Receptor</keyword>
<protein>
    <submittedName>
        <fullName evidence="4">Verticillium wilt resistance-like protein</fullName>
    </submittedName>
</protein>
<reference evidence="4 5" key="1">
    <citation type="journal article" date="2018" name="Front. Plant Sci.">
        <title>Red Clover (Trifolium pratense) and Zigzag Clover (T. medium) - A Picture of Genomic Similarities and Differences.</title>
        <authorList>
            <person name="Dluhosova J."/>
            <person name="Istvanek J."/>
            <person name="Nedelnik J."/>
            <person name="Repkova J."/>
        </authorList>
    </citation>
    <scope>NUCLEOTIDE SEQUENCE [LARGE SCALE GENOMIC DNA]</scope>
    <source>
        <strain evidence="5">cv. 10/8</strain>
        <tissue evidence="4">Leaf</tissue>
    </source>
</reference>
<dbReference type="InterPro" id="IPR001611">
    <property type="entry name" value="Leu-rich_rpt"/>
</dbReference>
<accession>A0A392NGP3</accession>
<evidence type="ECO:0000256" key="2">
    <source>
        <dbReference type="ARBA" id="ARBA00022729"/>
    </source>
</evidence>
<proteinExistence type="predicted"/>
<evidence type="ECO:0000313" key="4">
    <source>
        <dbReference type="EMBL" id="MCH98285.1"/>
    </source>
</evidence>
<dbReference type="InterPro" id="IPR032675">
    <property type="entry name" value="LRR_dom_sf"/>
</dbReference>
<dbReference type="Pfam" id="PF00560">
    <property type="entry name" value="LRR_1"/>
    <property type="match status" value="2"/>
</dbReference>
<dbReference type="Gene3D" id="3.80.10.10">
    <property type="entry name" value="Ribonuclease Inhibitor"/>
    <property type="match status" value="2"/>
</dbReference>
<evidence type="ECO:0000313" key="5">
    <source>
        <dbReference type="Proteomes" id="UP000265520"/>
    </source>
</evidence>
<name>A0A392NGP3_9FABA</name>
<feature type="non-terminal residue" evidence="4">
    <location>
        <position position="281"/>
    </location>
</feature>
<dbReference type="GO" id="GO:0016020">
    <property type="term" value="C:membrane"/>
    <property type="evidence" value="ECO:0007669"/>
    <property type="project" value="UniProtKB-SubCell"/>
</dbReference>
<keyword evidence="2" id="KW-0732">Signal</keyword>
<sequence length="281" mass="31747">MSELTQLVYLDMSSNNLTGALPSFNMSKNLTYLSLFLNHLSGDLPSSHFEGLKNLVSIDLGFNSFKGNMPSVLLKLPYLRELKLPFNQLGGFLGEFDNASSPVLEMLDLGSNNFEGHVPVSVFNLRTLRVIQLSSNKFNGTIQFDAIRRLHNLTVLGLSDINLSIDENFRDEHGLSPFPEIRNVMLASCKLKRIPSFLRNMSKLLYIDLSGNEIEGPMPNWIWQLESLVFLNLSKNSLTRFEESIWNLNSILYVVDLSFNQLQGPISFIPKNASYLDYSSN</sequence>
<dbReference type="PANTHER" id="PTHR48053">
    <property type="entry name" value="LEUCINE RICH REPEAT FAMILY PROTEIN, EXPRESSED"/>
    <property type="match status" value="1"/>
</dbReference>
<dbReference type="AlphaFoldDB" id="A0A392NGP3"/>
<dbReference type="InterPro" id="IPR051716">
    <property type="entry name" value="Plant_RL_S/T_kinase"/>
</dbReference>
<evidence type="ECO:0000256" key="3">
    <source>
        <dbReference type="ARBA" id="ARBA00023170"/>
    </source>
</evidence>
<dbReference type="Proteomes" id="UP000265520">
    <property type="component" value="Unassembled WGS sequence"/>
</dbReference>
<organism evidence="4 5">
    <name type="scientific">Trifolium medium</name>
    <dbReference type="NCBI Taxonomy" id="97028"/>
    <lineage>
        <taxon>Eukaryota</taxon>
        <taxon>Viridiplantae</taxon>
        <taxon>Streptophyta</taxon>
        <taxon>Embryophyta</taxon>
        <taxon>Tracheophyta</taxon>
        <taxon>Spermatophyta</taxon>
        <taxon>Magnoliopsida</taxon>
        <taxon>eudicotyledons</taxon>
        <taxon>Gunneridae</taxon>
        <taxon>Pentapetalae</taxon>
        <taxon>rosids</taxon>
        <taxon>fabids</taxon>
        <taxon>Fabales</taxon>
        <taxon>Fabaceae</taxon>
        <taxon>Papilionoideae</taxon>
        <taxon>50 kb inversion clade</taxon>
        <taxon>NPAAA clade</taxon>
        <taxon>Hologalegina</taxon>
        <taxon>IRL clade</taxon>
        <taxon>Trifolieae</taxon>
        <taxon>Trifolium</taxon>
    </lineage>
</organism>
<keyword evidence="5" id="KW-1185">Reference proteome</keyword>
<comment type="subcellular location">
    <subcellularLocation>
        <location evidence="1">Membrane</location>
        <topology evidence="1">Single-pass type I membrane protein</topology>
    </subcellularLocation>
</comment>
<dbReference type="Pfam" id="PF13855">
    <property type="entry name" value="LRR_8"/>
    <property type="match status" value="1"/>
</dbReference>
<dbReference type="SUPFAM" id="SSF52058">
    <property type="entry name" value="L domain-like"/>
    <property type="match status" value="1"/>
</dbReference>
<dbReference type="PANTHER" id="PTHR48053:SF71">
    <property type="entry name" value="LEUCINE RICH REPEAT FAMILY PROTEIN, EXPRESSED"/>
    <property type="match status" value="1"/>
</dbReference>